<name>A0A822YUT3_NELNU</name>
<sequence>MILFLASLFMDQSRQTSISIVWCNGFSFLCSKKRFFKTSWVSLEKKIWVAFCKRMEAKGGGAIGEMRTFVGERKLMPTIKEEVEMRQPSDACGHGSVCS</sequence>
<organism evidence="1 2">
    <name type="scientific">Nelumbo nucifera</name>
    <name type="common">Sacred lotus</name>
    <dbReference type="NCBI Taxonomy" id="4432"/>
    <lineage>
        <taxon>Eukaryota</taxon>
        <taxon>Viridiplantae</taxon>
        <taxon>Streptophyta</taxon>
        <taxon>Embryophyta</taxon>
        <taxon>Tracheophyta</taxon>
        <taxon>Spermatophyta</taxon>
        <taxon>Magnoliopsida</taxon>
        <taxon>Proteales</taxon>
        <taxon>Nelumbonaceae</taxon>
        <taxon>Nelumbo</taxon>
    </lineage>
</organism>
<dbReference type="Proteomes" id="UP000607653">
    <property type="component" value="Unassembled WGS sequence"/>
</dbReference>
<evidence type="ECO:0000313" key="2">
    <source>
        <dbReference type="Proteomes" id="UP000607653"/>
    </source>
</evidence>
<protein>
    <submittedName>
        <fullName evidence="1">Uncharacterized protein</fullName>
    </submittedName>
</protein>
<comment type="caution">
    <text evidence="1">The sequence shown here is derived from an EMBL/GenBank/DDBJ whole genome shotgun (WGS) entry which is preliminary data.</text>
</comment>
<gene>
    <name evidence="1" type="ORF">HUJ06_005495</name>
</gene>
<dbReference type="AlphaFoldDB" id="A0A822YUT3"/>
<accession>A0A822YUT3</accession>
<reference evidence="1 2" key="1">
    <citation type="journal article" date="2020" name="Mol. Biol. Evol.">
        <title>Distinct Expression and Methylation Patterns for Genes with Different Fates following a Single Whole-Genome Duplication in Flowering Plants.</title>
        <authorList>
            <person name="Shi T."/>
            <person name="Rahmani R.S."/>
            <person name="Gugger P.F."/>
            <person name="Wang M."/>
            <person name="Li H."/>
            <person name="Zhang Y."/>
            <person name="Li Z."/>
            <person name="Wang Q."/>
            <person name="Van de Peer Y."/>
            <person name="Marchal K."/>
            <person name="Chen J."/>
        </authorList>
    </citation>
    <scope>NUCLEOTIDE SEQUENCE [LARGE SCALE GENOMIC DNA]</scope>
    <source>
        <tissue evidence="1">Leaf</tissue>
    </source>
</reference>
<proteinExistence type="predicted"/>
<evidence type="ECO:0000313" key="1">
    <source>
        <dbReference type="EMBL" id="DAD34855.1"/>
    </source>
</evidence>
<dbReference type="EMBL" id="DUZY01000004">
    <property type="protein sequence ID" value="DAD34855.1"/>
    <property type="molecule type" value="Genomic_DNA"/>
</dbReference>
<keyword evidence="2" id="KW-1185">Reference proteome</keyword>